<keyword evidence="1" id="KW-0472">Membrane</keyword>
<name>A0A837HS22_9BACT</name>
<proteinExistence type="predicted"/>
<accession>A0A837HS22</accession>
<keyword evidence="1" id="KW-0812">Transmembrane</keyword>
<gene>
    <name evidence="2" type="ORF">UT27_C0009G0023</name>
</gene>
<feature type="transmembrane region" description="Helical" evidence="1">
    <location>
        <begin position="7"/>
        <end position="34"/>
    </location>
</feature>
<protein>
    <submittedName>
        <fullName evidence="2">Uncharacterized protein</fullName>
    </submittedName>
</protein>
<comment type="caution">
    <text evidence="2">The sequence shown here is derived from an EMBL/GenBank/DDBJ whole genome shotgun (WGS) entry which is preliminary data.</text>
</comment>
<dbReference type="AlphaFoldDB" id="A0A837HS22"/>
<reference evidence="2 3" key="1">
    <citation type="journal article" date="2015" name="Nature">
        <title>rRNA introns, odd ribosomes, and small enigmatic genomes across a large radiation of phyla.</title>
        <authorList>
            <person name="Brown C.T."/>
            <person name="Hug L.A."/>
            <person name="Thomas B.C."/>
            <person name="Sharon I."/>
            <person name="Castelle C.J."/>
            <person name="Singh A."/>
            <person name="Wilkins M.J."/>
            <person name="Williams K.H."/>
            <person name="Banfield J.F."/>
        </authorList>
    </citation>
    <scope>NUCLEOTIDE SEQUENCE [LARGE SCALE GENOMIC DNA]</scope>
</reference>
<dbReference type="Proteomes" id="UP000033998">
    <property type="component" value="Unassembled WGS sequence"/>
</dbReference>
<sequence>MNKKKVGLVVGSFAALMHLVWGVFIALGFAQPWMDFVYKMHFLNNPFTVMPFDLMRILGLVVIAFVMGYIVGYVFAVLWHKLHN</sequence>
<evidence type="ECO:0000313" key="2">
    <source>
        <dbReference type="EMBL" id="KKR01249.1"/>
    </source>
</evidence>
<evidence type="ECO:0000313" key="3">
    <source>
        <dbReference type="Proteomes" id="UP000033998"/>
    </source>
</evidence>
<organism evidence="2 3">
    <name type="scientific">Candidatus Nomurabacteria bacterium GW2011_GWD2_39_12</name>
    <dbReference type="NCBI Taxonomy" id="1618759"/>
    <lineage>
        <taxon>Bacteria</taxon>
        <taxon>Candidatus Nomuraibacteriota</taxon>
    </lineage>
</organism>
<feature type="transmembrane region" description="Helical" evidence="1">
    <location>
        <begin position="54"/>
        <end position="79"/>
    </location>
</feature>
<dbReference type="EMBL" id="LBWE01000009">
    <property type="protein sequence ID" value="KKR01249.1"/>
    <property type="molecule type" value="Genomic_DNA"/>
</dbReference>
<evidence type="ECO:0000256" key="1">
    <source>
        <dbReference type="SAM" id="Phobius"/>
    </source>
</evidence>
<keyword evidence="1" id="KW-1133">Transmembrane helix</keyword>